<protein>
    <recommendedName>
        <fullName evidence="6">Major facilitator superfamily (MFS) profile domain-containing protein</fullName>
    </recommendedName>
</protein>
<reference evidence="8" key="1">
    <citation type="submission" date="2017-05" db="EMBL/GenBank/DDBJ databases">
        <authorList>
            <person name="Kirkegaard R."/>
            <person name="Mcilroy J S."/>
        </authorList>
    </citation>
    <scope>NUCLEOTIDE SEQUENCE [LARGE SCALE GENOMIC DNA]</scope>
</reference>
<feature type="transmembrane region" description="Helical" evidence="5">
    <location>
        <begin position="178"/>
        <end position="202"/>
    </location>
</feature>
<organism evidence="7 8">
    <name type="scientific">Candidatus Brevifilum fermentans</name>
    <dbReference type="NCBI Taxonomy" id="1986204"/>
    <lineage>
        <taxon>Bacteria</taxon>
        <taxon>Bacillati</taxon>
        <taxon>Chloroflexota</taxon>
        <taxon>Anaerolineae</taxon>
        <taxon>Anaerolineales</taxon>
        <taxon>Anaerolineaceae</taxon>
        <taxon>Candidatus Brevifilum</taxon>
    </lineage>
</organism>
<dbReference type="AlphaFoldDB" id="A0A1Y6K0G5"/>
<feature type="transmembrane region" description="Helical" evidence="5">
    <location>
        <begin position="277"/>
        <end position="297"/>
    </location>
</feature>
<dbReference type="GO" id="GO:0022857">
    <property type="term" value="F:transmembrane transporter activity"/>
    <property type="evidence" value="ECO:0007669"/>
    <property type="project" value="InterPro"/>
</dbReference>
<dbReference type="Proteomes" id="UP000195514">
    <property type="component" value="Chromosome I"/>
</dbReference>
<feature type="transmembrane region" description="Helical" evidence="5">
    <location>
        <begin position="420"/>
        <end position="441"/>
    </location>
</feature>
<dbReference type="GO" id="GO:0005886">
    <property type="term" value="C:plasma membrane"/>
    <property type="evidence" value="ECO:0007669"/>
    <property type="project" value="UniProtKB-SubCell"/>
</dbReference>
<dbReference type="Pfam" id="PF07690">
    <property type="entry name" value="MFS_1"/>
    <property type="match status" value="1"/>
</dbReference>
<evidence type="ECO:0000313" key="8">
    <source>
        <dbReference type="Proteomes" id="UP000195514"/>
    </source>
</evidence>
<name>A0A1Y6K0G5_9CHLR</name>
<evidence type="ECO:0000256" key="4">
    <source>
        <dbReference type="ARBA" id="ARBA00023136"/>
    </source>
</evidence>
<evidence type="ECO:0000256" key="2">
    <source>
        <dbReference type="ARBA" id="ARBA00022692"/>
    </source>
</evidence>
<dbReference type="RefSeq" id="WP_087861147.1">
    <property type="nucleotide sequence ID" value="NZ_LT859958.1"/>
</dbReference>
<proteinExistence type="predicted"/>
<feature type="transmembrane region" description="Helical" evidence="5">
    <location>
        <begin position="45"/>
        <end position="68"/>
    </location>
</feature>
<dbReference type="EMBL" id="LT859958">
    <property type="protein sequence ID" value="SMX53192.1"/>
    <property type="molecule type" value="Genomic_DNA"/>
</dbReference>
<feature type="domain" description="Major facilitator superfamily (MFS) profile" evidence="6">
    <location>
        <begin position="268"/>
        <end position="450"/>
    </location>
</feature>
<dbReference type="KEGG" id="abat:CFX1CAM_0126"/>
<gene>
    <name evidence="7" type="ORF">CFX1CAM_0126</name>
</gene>
<feature type="transmembrane region" description="Helical" evidence="5">
    <location>
        <begin position="303"/>
        <end position="322"/>
    </location>
</feature>
<dbReference type="InterPro" id="IPR036259">
    <property type="entry name" value="MFS_trans_sf"/>
</dbReference>
<keyword evidence="2 5" id="KW-0812">Transmembrane</keyword>
<keyword evidence="4 5" id="KW-0472">Membrane</keyword>
<dbReference type="InterPro" id="IPR052528">
    <property type="entry name" value="Sugar_transport-like"/>
</dbReference>
<dbReference type="PANTHER" id="PTHR23526:SF1">
    <property type="entry name" value="MAJOR FACILITATOR SUPERFAMILY MFS_1"/>
    <property type="match status" value="1"/>
</dbReference>
<dbReference type="PROSITE" id="PS50850">
    <property type="entry name" value="MFS"/>
    <property type="match status" value="1"/>
</dbReference>
<evidence type="ECO:0000259" key="6">
    <source>
        <dbReference type="PROSITE" id="PS50850"/>
    </source>
</evidence>
<dbReference type="InterPro" id="IPR011701">
    <property type="entry name" value="MFS"/>
</dbReference>
<dbReference type="PANTHER" id="PTHR23526">
    <property type="entry name" value="INTEGRAL MEMBRANE TRANSPORT PROTEIN-RELATED"/>
    <property type="match status" value="1"/>
</dbReference>
<evidence type="ECO:0000313" key="7">
    <source>
        <dbReference type="EMBL" id="SMX53192.1"/>
    </source>
</evidence>
<keyword evidence="3 5" id="KW-1133">Transmembrane helix</keyword>
<feature type="transmembrane region" description="Helical" evidence="5">
    <location>
        <begin position="208"/>
        <end position="228"/>
    </location>
</feature>
<feature type="transmembrane region" description="Helical" evidence="5">
    <location>
        <begin position="120"/>
        <end position="150"/>
    </location>
</feature>
<dbReference type="SUPFAM" id="SSF103473">
    <property type="entry name" value="MFS general substrate transporter"/>
    <property type="match status" value="1"/>
</dbReference>
<dbReference type="Gene3D" id="1.20.1250.20">
    <property type="entry name" value="MFS general substrate transporter like domains"/>
    <property type="match status" value="2"/>
</dbReference>
<evidence type="ECO:0000256" key="1">
    <source>
        <dbReference type="ARBA" id="ARBA00004651"/>
    </source>
</evidence>
<comment type="subcellular location">
    <subcellularLocation>
        <location evidence="1">Cell membrane</location>
        <topology evidence="1">Multi-pass membrane protein</topology>
    </subcellularLocation>
</comment>
<evidence type="ECO:0000256" key="3">
    <source>
        <dbReference type="ARBA" id="ARBA00022989"/>
    </source>
</evidence>
<accession>A0A1Y6K0G5</accession>
<keyword evidence="8" id="KW-1185">Reference proteome</keyword>
<sequence>MTIAWRAELLFNIRNTIKNMLRLPPEHNVHPQVRKEFKNNFLSNMVYIAVFDLGESFISTNTILPVFVSMITESALIVGMVPAIIRSGSLIPSFFLAPYVNGLSRKIPFAKTTARISHILPFYILAGTPFLLIFLPPAIVVWIFMFAVLFRGFSVGVSNLPWYEAIAIVIPGQVRSRFFGISVLAAQVLGTIGSVIAGFILANLIFPFNFGVNFLIGATFISFSFFMFNRTVEPEVFDEPDPPQPISKENKSLLDFSKITLVLQTDHNFRKFIASRLLFQLGNMPIYYVAVFGIKEFNLGNEYAAVFSVILILSGMAGSILLSMKGDQLGPHAVLLLTSWIRFLMILVALLAPTIGWYYLVFVFFGLGEAAMNISELIFAMELGPERDRSIYIGVSRSLPGISVLASPVVAGLLVDSIGYRMMFLVALVLCLIGIFILMSVKDTRIVLGQ</sequence>
<dbReference type="InterPro" id="IPR020846">
    <property type="entry name" value="MFS_dom"/>
</dbReference>
<evidence type="ECO:0000256" key="5">
    <source>
        <dbReference type="SAM" id="Phobius"/>
    </source>
</evidence>
<feature type="transmembrane region" description="Helical" evidence="5">
    <location>
        <begin position="75"/>
        <end position="100"/>
    </location>
</feature>